<dbReference type="OrthoDB" id="6401829at2"/>
<evidence type="ECO:0000256" key="1">
    <source>
        <dbReference type="SAM" id="SignalP"/>
    </source>
</evidence>
<accession>A0A7V7GSF2</accession>
<evidence type="ECO:0008006" key="4">
    <source>
        <dbReference type="Google" id="ProtNLM"/>
    </source>
</evidence>
<keyword evidence="1" id="KW-0732">Signal</keyword>
<feature type="signal peptide" evidence="1">
    <location>
        <begin position="1"/>
        <end position="18"/>
    </location>
</feature>
<organism evidence="2 3">
    <name type="scientific">Halopseudomonas laoshanensis</name>
    <dbReference type="NCBI Taxonomy" id="2268758"/>
    <lineage>
        <taxon>Bacteria</taxon>
        <taxon>Pseudomonadati</taxon>
        <taxon>Pseudomonadota</taxon>
        <taxon>Gammaproteobacteria</taxon>
        <taxon>Pseudomonadales</taxon>
        <taxon>Pseudomonadaceae</taxon>
        <taxon>Halopseudomonas</taxon>
    </lineage>
</organism>
<proteinExistence type="predicted"/>
<evidence type="ECO:0000313" key="3">
    <source>
        <dbReference type="Proteomes" id="UP000463138"/>
    </source>
</evidence>
<gene>
    <name evidence="2" type="ORF">DT594_11290</name>
</gene>
<evidence type="ECO:0000313" key="2">
    <source>
        <dbReference type="EMBL" id="KAA0693903.1"/>
    </source>
</evidence>
<protein>
    <recommendedName>
        <fullName evidence="4">Lipoprotein</fullName>
    </recommendedName>
</protein>
<dbReference type="AlphaFoldDB" id="A0A7V7GSF2"/>
<dbReference type="Proteomes" id="UP000463138">
    <property type="component" value="Unassembled WGS sequence"/>
</dbReference>
<feature type="chain" id="PRO_5031282334" description="Lipoprotein" evidence="1">
    <location>
        <begin position="19"/>
        <end position="207"/>
    </location>
</feature>
<sequence length="207" mass="23540">MKLKRMVLFICVIAISIAGCGKSDISTVRNGTISNYNSTTIDKAFSASFDKAEWQSYETERGERIVKFSGKISEKLHREATYKIDLFIKKEGPEADFENKNQLWHAIEYFKRINSTMILDLNQAYRCDPTPTLSGVISPNCDDQDNNQPYLLAALTAFSEAFWKAGTPVEVLWLVHTNGNTFELLSMSSPEWEGLEFRSVLDKIYGR</sequence>
<reference evidence="2 3" key="1">
    <citation type="submission" date="2018-07" db="EMBL/GenBank/DDBJ databases">
        <title>Pseudomonas laoshanensis sp. nov., isolated from soil.</title>
        <authorList>
            <person name="Sun J."/>
            <person name="Yu L."/>
            <person name="Wang M."/>
            <person name="Zhang C."/>
        </authorList>
    </citation>
    <scope>NUCLEOTIDE SEQUENCE [LARGE SCALE GENOMIC DNA]</scope>
    <source>
        <strain evidence="2 3">Y22</strain>
    </source>
</reference>
<comment type="caution">
    <text evidence="2">The sequence shown here is derived from an EMBL/GenBank/DDBJ whole genome shotgun (WGS) entry which is preliminary data.</text>
</comment>
<dbReference type="EMBL" id="QOVF01000003">
    <property type="protein sequence ID" value="KAA0693903.1"/>
    <property type="molecule type" value="Genomic_DNA"/>
</dbReference>
<keyword evidence="3" id="KW-1185">Reference proteome</keyword>
<dbReference type="RefSeq" id="WP_149332767.1">
    <property type="nucleotide sequence ID" value="NZ_QOVF01000003.1"/>
</dbReference>
<name>A0A7V7GSF2_9GAMM</name>
<dbReference type="PROSITE" id="PS51257">
    <property type="entry name" value="PROKAR_LIPOPROTEIN"/>
    <property type="match status" value="1"/>
</dbReference>